<keyword evidence="4" id="KW-1185">Reference proteome</keyword>
<evidence type="ECO:0000256" key="2">
    <source>
        <dbReference type="SAM" id="SignalP"/>
    </source>
</evidence>
<evidence type="ECO:0000313" key="3">
    <source>
        <dbReference type="EMBL" id="VDP32673.1"/>
    </source>
</evidence>
<dbReference type="WBParaSite" id="SCUD_0000881901-mRNA-1">
    <property type="protein sequence ID" value="SCUD_0000881901-mRNA-1"/>
    <property type="gene ID" value="SCUD_0000881901"/>
</dbReference>
<feature type="transmembrane region" description="Helical" evidence="1">
    <location>
        <begin position="52"/>
        <end position="74"/>
    </location>
</feature>
<accession>A0A183K1F6</accession>
<feature type="signal peptide" evidence="2">
    <location>
        <begin position="1"/>
        <end position="27"/>
    </location>
</feature>
<keyword evidence="1" id="KW-0812">Transmembrane</keyword>
<evidence type="ECO:0000256" key="1">
    <source>
        <dbReference type="SAM" id="Phobius"/>
    </source>
</evidence>
<keyword evidence="1" id="KW-0472">Membrane</keyword>
<dbReference type="AlphaFoldDB" id="A0A183K1F6"/>
<evidence type="ECO:0000313" key="5">
    <source>
        <dbReference type="WBParaSite" id="SCUD_0000881901-mRNA-1"/>
    </source>
</evidence>
<sequence length="80" mass="9589">MQLCINIINTKLLMLKLIHQLVFTCYSDNCPSHNSNQTNKNEPNKRRNDVNFFFWPVSVQYSFVNSTSSIWMYINIFLFY</sequence>
<gene>
    <name evidence="3" type="ORF">SCUD_LOCUS8819</name>
</gene>
<reference evidence="5" key="1">
    <citation type="submission" date="2016-06" db="UniProtKB">
        <authorList>
            <consortium name="WormBaseParasite"/>
        </authorList>
    </citation>
    <scope>IDENTIFICATION</scope>
</reference>
<feature type="chain" id="PRO_5043140711" evidence="2">
    <location>
        <begin position="28"/>
        <end position="80"/>
    </location>
</feature>
<name>A0A183K1F6_9TREM</name>
<keyword evidence="2" id="KW-0732">Signal</keyword>
<reference evidence="3 4" key="2">
    <citation type="submission" date="2018-11" db="EMBL/GenBank/DDBJ databases">
        <authorList>
            <consortium name="Pathogen Informatics"/>
        </authorList>
    </citation>
    <scope>NUCLEOTIDE SEQUENCE [LARGE SCALE GENOMIC DNA]</scope>
    <source>
        <strain evidence="3">Dakar</strain>
        <strain evidence="4">Dakar, Senegal</strain>
    </source>
</reference>
<proteinExistence type="predicted"/>
<protein>
    <submittedName>
        <fullName evidence="3 5">Uncharacterized protein</fullName>
    </submittedName>
</protein>
<dbReference type="Proteomes" id="UP000279833">
    <property type="component" value="Unassembled WGS sequence"/>
</dbReference>
<keyword evidence="1" id="KW-1133">Transmembrane helix</keyword>
<organism evidence="5">
    <name type="scientific">Schistosoma curassoni</name>
    <dbReference type="NCBI Taxonomy" id="6186"/>
    <lineage>
        <taxon>Eukaryota</taxon>
        <taxon>Metazoa</taxon>
        <taxon>Spiralia</taxon>
        <taxon>Lophotrochozoa</taxon>
        <taxon>Platyhelminthes</taxon>
        <taxon>Trematoda</taxon>
        <taxon>Digenea</taxon>
        <taxon>Strigeidida</taxon>
        <taxon>Schistosomatoidea</taxon>
        <taxon>Schistosomatidae</taxon>
        <taxon>Schistosoma</taxon>
    </lineage>
</organism>
<evidence type="ECO:0000313" key="4">
    <source>
        <dbReference type="Proteomes" id="UP000279833"/>
    </source>
</evidence>
<dbReference type="EMBL" id="UZAK01032922">
    <property type="protein sequence ID" value="VDP32673.1"/>
    <property type="molecule type" value="Genomic_DNA"/>
</dbReference>